<dbReference type="PANTHER" id="PTHR12922:SF7">
    <property type="entry name" value="UBIQUINONE BIOSYNTHESIS PROTEIN COQ4 HOMOLOG, MITOCHONDRIAL"/>
    <property type="match status" value="1"/>
</dbReference>
<keyword evidence="9" id="KW-1185">Reference proteome</keyword>
<dbReference type="Pfam" id="PF05019">
    <property type="entry name" value="Coq4"/>
    <property type="match status" value="1"/>
</dbReference>
<reference evidence="8 9" key="1">
    <citation type="journal article" date="2015" name="Genome Biol. Evol.">
        <title>Phylogenomic analyses indicate that early fungi evolved digesting cell walls of algal ancestors of land plants.</title>
        <authorList>
            <person name="Chang Y."/>
            <person name="Wang S."/>
            <person name="Sekimoto S."/>
            <person name="Aerts A.L."/>
            <person name="Choi C."/>
            <person name="Clum A."/>
            <person name="LaButti K.M."/>
            <person name="Lindquist E.A."/>
            <person name="Yee Ngan C."/>
            <person name="Ohm R.A."/>
            <person name="Salamov A.A."/>
            <person name="Grigoriev I.V."/>
            <person name="Spatafora J.W."/>
            <person name="Berbee M.L."/>
        </authorList>
    </citation>
    <scope>NUCLEOTIDE SEQUENCE [LARGE SCALE GENOMIC DNA]</scope>
    <source>
        <strain evidence="8 9">NRRL 28638</strain>
    </source>
</reference>
<evidence type="ECO:0000313" key="9">
    <source>
        <dbReference type="Proteomes" id="UP000070444"/>
    </source>
</evidence>
<dbReference type="InterPro" id="IPR007715">
    <property type="entry name" value="Coq4"/>
</dbReference>
<keyword evidence="7" id="KW-0862">Zinc</keyword>
<comment type="cofactor">
    <cofactor evidence="7">
        <name>Zn(2+)</name>
        <dbReference type="ChEBI" id="CHEBI:29105"/>
    </cofactor>
</comment>
<name>A0A137P4N9_CONC2</name>
<feature type="binding site" evidence="7">
    <location>
        <position position="151"/>
    </location>
    <ligand>
        <name>Zn(2+)</name>
        <dbReference type="ChEBI" id="CHEBI:29105"/>
    </ligand>
</feature>
<evidence type="ECO:0000256" key="4">
    <source>
        <dbReference type="ARBA" id="ARBA00023136"/>
    </source>
</evidence>
<evidence type="ECO:0000256" key="7">
    <source>
        <dbReference type="HAMAP-Rule" id="MF_03111"/>
    </source>
</evidence>
<dbReference type="AlphaFoldDB" id="A0A137P4N9"/>
<comment type="pathway">
    <text evidence="7">Cofactor biosynthesis; ubiquinone biosynthesis.</text>
</comment>
<keyword evidence="2 7" id="KW-0999">Mitochondrion inner membrane</keyword>
<dbReference type="STRING" id="796925.A0A137P4N9"/>
<sequence length="247" mass="28608">MLTQLRVSSLRLIKSPFIKHISKKAYEGHIPLNFLEKSTVAVKAAFGALLDPTKQELVAALGETTSGPALKYMRDRMLQDREGRKILRERPIVSTSTIDLEYLSKLPKNTFGYNYWYFLDSNKIGPDGRTPVHYVDDEELAYVINRYRQVHDFFHTLFDLNISVQEEISVKWFEMVHFQLPMNTLSALFGPLRLTAHERTELLDKSVPWALTVGNQAKFLLSVPYEQLFEKDLNELREELNVIPHPK</sequence>
<evidence type="ECO:0000256" key="2">
    <source>
        <dbReference type="ARBA" id="ARBA00022792"/>
    </source>
</evidence>
<dbReference type="HAMAP" id="MF_03111">
    <property type="entry name" value="Coq4"/>
    <property type="match status" value="1"/>
</dbReference>
<evidence type="ECO:0000256" key="6">
    <source>
        <dbReference type="ARBA" id="ARBA00081568"/>
    </source>
</evidence>
<feature type="binding site" evidence="7">
    <location>
        <position position="167"/>
    </location>
    <ligand>
        <name>Zn(2+)</name>
        <dbReference type="ChEBI" id="CHEBI:29105"/>
    </ligand>
</feature>
<dbReference type="UniPathway" id="UPA00232"/>
<comment type="subunit">
    <text evidence="7">Component of a multi-subunit COQ enzyme complex, composed of at least COQ3, COQ4, COQ5, COQ6, COQ7 and COQ9.</text>
</comment>
<organism evidence="8 9">
    <name type="scientific">Conidiobolus coronatus (strain ATCC 28846 / CBS 209.66 / NRRL 28638)</name>
    <name type="common">Delacroixia coronata</name>
    <dbReference type="NCBI Taxonomy" id="796925"/>
    <lineage>
        <taxon>Eukaryota</taxon>
        <taxon>Fungi</taxon>
        <taxon>Fungi incertae sedis</taxon>
        <taxon>Zoopagomycota</taxon>
        <taxon>Entomophthoromycotina</taxon>
        <taxon>Entomophthoromycetes</taxon>
        <taxon>Entomophthorales</taxon>
        <taxon>Ancylistaceae</taxon>
        <taxon>Conidiobolus</taxon>
    </lineage>
</organism>
<evidence type="ECO:0000313" key="8">
    <source>
        <dbReference type="EMBL" id="KXN69963.1"/>
    </source>
</evidence>
<dbReference type="PANTHER" id="PTHR12922">
    <property type="entry name" value="UBIQUINONE BIOSYNTHESIS PROTEIN"/>
    <property type="match status" value="1"/>
</dbReference>
<dbReference type="EMBL" id="KQ964517">
    <property type="protein sequence ID" value="KXN69963.1"/>
    <property type="molecule type" value="Genomic_DNA"/>
</dbReference>
<dbReference type="OrthoDB" id="4249at2759"/>
<keyword evidence="4 7" id="KW-0472">Membrane</keyword>
<comment type="similarity">
    <text evidence="7">Belongs to the COQ4 family.</text>
</comment>
<comment type="function">
    <text evidence="7">Lyase that catalyzes the C1-decarboxylation of 4-hydroxy-3-methoxy-5-(all-trans-polyprenyl)benzoic acid into 2-methoxy-6-(all-trans-polyprenyl)phenol during ubiquinone biosynthesis.</text>
</comment>
<keyword evidence="3 7" id="KW-0496">Mitochondrion</keyword>
<protein>
    <recommendedName>
        <fullName evidence="6">4-hydroxy-3-methoxy-5-polyprenylbenzoate decarboxylase</fullName>
    </recommendedName>
</protein>
<evidence type="ECO:0000256" key="5">
    <source>
        <dbReference type="ARBA" id="ARBA00023239"/>
    </source>
</evidence>
<dbReference type="OMA" id="YYERHFH"/>
<proteinExistence type="inferred from homology"/>
<feature type="binding site" evidence="7">
    <location>
        <position position="155"/>
    </location>
    <ligand>
        <name>Zn(2+)</name>
        <dbReference type="ChEBI" id="CHEBI:29105"/>
    </ligand>
</feature>
<accession>A0A137P4N9</accession>
<feature type="binding site" evidence="7">
    <location>
        <position position="152"/>
    </location>
    <ligand>
        <name>Zn(2+)</name>
        <dbReference type="ChEBI" id="CHEBI:29105"/>
    </ligand>
</feature>
<dbReference type="Proteomes" id="UP000070444">
    <property type="component" value="Unassembled WGS sequence"/>
</dbReference>
<evidence type="ECO:0000256" key="3">
    <source>
        <dbReference type="ARBA" id="ARBA00023128"/>
    </source>
</evidence>
<keyword evidence="1 7" id="KW-0831">Ubiquinone biosynthesis</keyword>
<keyword evidence="7" id="KW-0479">Metal-binding</keyword>
<dbReference type="InterPro" id="IPR027540">
    <property type="entry name" value="Coq4_euk"/>
</dbReference>
<dbReference type="GO" id="GO:0120539">
    <property type="term" value="F:4-hydroxy-3-methoxy-5-polyprenylbenzoate decarboxylase activity"/>
    <property type="evidence" value="ECO:0007669"/>
    <property type="project" value="UniProtKB-EC"/>
</dbReference>
<dbReference type="GO" id="GO:0031314">
    <property type="term" value="C:extrinsic component of mitochondrial inner membrane"/>
    <property type="evidence" value="ECO:0007669"/>
    <property type="project" value="UniProtKB-UniRule"/>
</dbReference>
<gene>
    <name evidence="7" type="primary">COQ4</name>
    <name evidence="8" type="ORF">CONCODRAFT_79075</name>
</gene>
<evidence type="ECO:0000256" key="1">
    <source>
        <dbReference type="ARBA" id="ARBA00022688"/>
    </source>
</evidence>
<keyword evidence="5 7" id="KW-0456">Lyase</keyword>
<comment type="subcellular location">
    <subcellularLocation>
        <location evidence="7">Mitochondrion inner membrane</location>
        <topology evidence="7">Peripheral membrane protein</topology>
        <orientation evidence="7">Matrix side</orientation>
    </subcellularLocation>
</comment>
<dbReference type="GO" id="GO:0008270">
    <property type="term" value="F:zinc ion binding"/>
    <property type="evidence" value="ECO:0007669"/>
    <property type="project" value="UniProtKB-UniRule"/>
</dbReference>
<comment type="catalytic activity">
    <reaction evidence="7">
        <text>a 4-hydroxy-3-methoxy-5-(all-trans-polyprenyl)benzoate + H(+) = a 2-methoxy-6-(all-trans-polyprenyl)phenol + CO2</text>
        <dbReference type="Rhea" id="RHEA:81179"/>
        <dbReference type="Rhea" id="RHEA-COMP:9551"/>
        <dbReference type="Rhea" id="RHEA-COMP:10931"/>
        <dbReference type="ChEBI" id="CHEBI:15378"/>
        <dbReference type="ChEBI" id="CHEBI:16526"/>
        <dbReference type="ChEBI" id="CHEBI:62731"/>
        <dbReference type="ChEBI" id="CHEBI:84443"/>
        <dbReference type="EC" id="4.1.1.130"/>
    </reaction>
</comment>